<feature type="domain" description="PglD N-terminal" evidence="3">
    <location>
        <begin position="4"/>
        <end position="83"/>
    </location>
</feature>
<proteinExistence type="predicted"/>
<dbReference type="EMBL" id="JAVDYJ010000001">
    <property type="protein sequence ID" value="MDR7348000.1"/>
    <property type="molecule type" value="Genomic_DNA"/>
</dbReference>
<accession>A0ABU2B336</accession>
<organism evidence="4 5">
    <name type="scientific">Enteractinococcus fodinae</name>
    <dbReference type="NCBI Taxonomy" id="684663"/>
    <lineage>
        <taxon>Bacteria</taxon>
        <taxon>Bacillati</taxon>
        <taxon>Actinomycetota</taxon>
        <taxon>Actinomycetes</taxon>
        <taxon>Micrococcales</taxon>
        <taxon>Micrococcaceae</taxon>
    </lineage>
</organism>
<evidence type="ECO:0000313" key="4">
    <source>
        <dbReference type="EMBL" id="MDR7348000.1"/>
    </source>
</evidence>
<dbReference type="Gene3D" id="2.160.10.10">
    <property type="entry name" value="Hexapeptide repeat proteins"/>
    <property type="match status" value="1"/>
</dbReference>
<dbReference type="PROSITE" id="PS00101">
    <property type="entry name" value="HEXAPEP_TRANSFERASES"/>
    <property type="match status" value="1"/>
</dbReference>
<evidence type="ECO:0000256" key="1">
    <source>
        <dbReference type="ARBA" id="ARBA00022679"/>
    </source>
</evidence>
<evidence type="ECO:0000259" key="3">
    <source>
        <dbReference type="Pfam" id="PF17836"/>
    </source>
</evidence>
<dbReference type="InterPro" id="IPR011004">
    <property type="entry name" value="Trimer_LpxA-like_sf"/>
</dbReference>
<dbReference type="PANTHER" id="PTHR43300:SF7">
    <property type="entry name" value="UDP-N-ACETYLBACILLOSAMINE N-ACETYLTRANSFERASE"/>
    <property type="match status" value="1"/>
</dbReference>
<reference evidence="4 5" key="1">
    <citation type="submission" date="2023-07" db="EMBL/GenBank/DDBJ databases">
        <title>Sequencing the genomes of 1000 actinobacteria strains.</title>
        <authorList>
            <person name="Klenk H.-P."/>
        </authorList>
    </citation>
    <scope>NUCLEOTIDE SEQUENCE [LARGE SCALE GENOMIC DNA]</scope>
    <source>
        <strain evidence="4 5">DSM 22966</strain>
    </source>
</reference>
<dbReference type="InterPro" id="IPR020019">
    <property type="entry name" value="AcTrfase_PglD-like"/>
</dbReference>
<dbReference type="RefSeq" id="WP_310174764.1">
    <property type="nucleotide sequence ID" value="NZ_BAABHE010000002.1"/>
</dbReference>
<evidence type="ECO:0000256" key="2">
    <source>
        <dbReference type="ARBA" id="ARBA00022737"/>
    </source>
</evidence>
<gene>
    <name evidence="4" type="ORF">J2S62_002257</name>
</gene>
<comment type="caution">
    <text evidence="4">The sequence shown here is derived from an EMBL/GenBank/DDBJ whole genome shotgun (WGS) entry which is preliminary data.</text>
</comment>
<sequence>MSLRLVIVGAGGFGRAVYEWVGLSPKHCQDTGIAEVVFIDDNPGPITPQASVIDTVGNYIPERNDVLLIAVGSPRAKMEIVANLEERDVKYHTFVADQAVVAPSAVIGAGVVICPGVVIDPDVIIDNHSHLNKNCSVGHDSRLGEYSTLSPLVNVMGGVTLGRKAFVGGSAAILPSLRIEDGSVVGAGAVVTRDVGAGTTVVGNPAKALVRPKSPAGT</sequence>
<keyword evidence="2" id="KW-0677">Repeat</keyword>
<dbReference type="InterPro" id="IPR018357">
    <property type="entry name" value="Hexapep_transf_CS"/>
</dbReference>
<evidence type="ECO:0000313" key="5">
    <source>
        <dbReference type="Proteomes" id="UP001183794"/>
    </source>
</evidence>
<dbReference type="CDD" id="cd03360">
    <property type="entry name" value="LbH_AT_putative"/>
    <property type="match status" value="1"/>
</dbReference>
<dbReference type="Gene3D" id="3.40.50.20">
    <property type="match status" value="1"/>
</dbReference>
<dbReference type="InterPro" id="IPR050179">
    <property type="entry name" value="Trans_hexapeptide_repeat"/>
</dbReference>
<keyword evidence="1" id="KW-0808">Transferase</keyword>
<dbReference type="PANTHER" id="PTHR43300">
    <property type="entry name" value="ACETYLTRANSFERASE"/>
    <property type="match status" value="1"/>
</dbReference>
<dbReference type="InterPro" id="IPR041561">
    <property type="entry name" value="PglD_N"/>
</dbReference>
<dbReference type="NCBIfam" id="TIGR03570">
    <property type="entry name" value="NeuD_NnaD"/>
    <property type="match status" value="1"/>
</dbReference>
<name>A0ABU2B336_9MICC</name>
<dbReference type="Proteomes" id="UP001183794">
    <property type="component" value="Unassembled WGS sequence"/>
</dbReference>
<protein>
    <submittedName>
        <fullName evidence="4">Sugar O-acyltransferase (Sialic acid O-acetyltransferase NeuD family)</fullName>
    </submittedName>
</protein>
<keyword evidence="5" id="KW-1185">Reference proteome</keyword>
<dbReference type="Pfam" id="PF17836">
    <property type="entry name" value="PglD_N"/>
    <property type="match status" value="1"/>
</dbReference>
<dbReference type="SUPFAM" id="SSF51161">
    <property type="entry name" value="Trimeric LpxA-like enzymes"/>
    <property type="match status" value="1"/>
</dbReference>